<dbReference type="InterPro" id="IPR036278">
    <property type="entry name" value="Sialidase_sf"/>
</dbReference>
<dbReference type="Gene3D" id="2.60.40.4070">
    <property type="match status" value="1"/>
</dbReference>
<keyword evidence="5" id="KW-1185">Reference proteome</keyword>
<accession>A0A6I6JRA5</accession>
<evidence type="ECO:0000313" key="5">
    <source>
        <dbReference type="Proteomes" id="UP000428260"/>
    </source>
</evidence>
<dbReference type="PANTHER" id="PTHR12106:SF27">
    <property type="entry name" value="SORTILIN-RELATED RECEPTOR"/>
    <property type="match status" value="1"/>
</dbReference>
<dbReference type="InterPro" id="IPR050310">
    <property type="entry name" value="VPS10-sortilin"/>
</dbReference>
<evidence type="ECO:0000259" key="3">
    <source>
        <dbReference type="Pfam" id="PF15902"/>
    </source>
</evidence>
<evidence type="ECO:0000256" key="2">
    <source>
        <dbReference type="SAM" id="Coils"/>
    </source>
</evidence>
<dbReference type="AlphaFoldDB" id="A0A6I6JRA5"/>
<dbReference type="Proteomes" id="UP000428260">
    <property type="component" value="Chromosome"/>
</dbReference>
<name>A0A6I6JRA5_9BACT</name>
<protein>
    <recommendedName>
        <fullName evidence="3">Sortilin N-terminal domain-containing protein</fullName>
    </recommendedName>
</protein>
<proteinExistence type="predicted"/>
<evidence type="ECO:0000313" key="4">
    <source>
        <dbReference type="EMBL" id="QGY43598.1"/>
    </source>
</evidence>
<dbReference type="CDD" id="cd15482">
    <property type="entry name" value="Sialidase_non-viral"/>
    <property type="match status" value="2"/>
</dbReference>
<sequence length="1031" mass="116239">MKRFLLLSVLCLLVVVLQAQKLDINLMNDLKPRNIGPAGMSGRVTALEVNLANTNIIYAGTASGGIWKSTNEGTSWTPVFEDQKAASIGALAIFQKNPNIIWAGTGEGNPRNSLNGGYGLYKSIDGGRSWKAMGLENTRHIHRIITHPDNPDIVYVGAIGSPWGAHPERGVYKTTDGGKTWKQILFTNQQSGVADMVMDPSNPDKIFVAMWEHHRQPWFFKSGGGGSGLYMTIDGGQSWKMLTDKDGLPEGELGRIGLAISKSKPEYVYALVESQKNAIYRSTDGGYKWEKRGEKNIGDRPFYYADIFVDSKNENRVYSLFSYVNVSEDGAKTFTEQTAESIHSDHHAWWIHPDNPSFMIDGNDGGMAITHDMGKTWRLISTLPVGQFYHISVDRERPYHIYGGMQDNGSWVGPAYVWSKQGIINNYWDFLNGGDGFDVVPVPGDARYCYSMSQRGYLSRNDILTGETKRIRPVHPDGTELRFNWNAAIAQNPFNTNSIYFGSQFVHKSDDRGENWKIISPDLTTNDPEKQKQHLSGGLTIDATGAENHTTIISIAPSSLDEKVIWAGTDDGNLQLTKDGGVSWENLYPNIKGAPENAWIPQIHPSRYNAAEAFVVVNNYRQNDYKAYLYHTKDYGKKWEQIANESQIWGYTLCFEQDPIEPKLMFLGSEMGLYVSLDAGMNWTKWTNGYPTVSTMDMKIHPDEQDLVIGTYGRSIWVLDDIRPLRKLAQEGEHVYNEEIVAFEPPTAVMAQARVAPGYPVWMRQYAGDAYYEGENRKMGAMISFYVKEDSVKEKVSIKIIDSNDEVIRTLSVKPKKGINRVYWDFDTKGFRRPGGEAAKEGEEEGGGPIAFPGVYTLKMKYKNVESSSRLKVEYDNRLDFSVEAMTENRETLKQFVTGVDKLNKALDQLKDMEEKVNIINKLIPKENNENIDSLKKAGKEIEKSIKELNEIMYGQQDVQGITRDPKQISSKISPAFSGLYAVTKLNTNQKFAIEQAEKAMLEFTKKLNDFFDNDWKNYRETVTKAEISIF</sequence>
<keyword evidence="2" id="KW-0175">Coiled coil</keyword>
<dbReference type="KEGG" id="mcos:GM418_07965"/>
<keyword evidence="1" id="KW-0677">Repeat</keyword>
<dbReference type="SUPFAM" id="SSF50939">
    <property type="entry name" value="Sialidases"/>
    <property type="match status" value="2"/>
</dbReference>
<dbReference type="InterPro" id="IPR031778">
    <property type="entry name" value="Sortilin_N"/>
</dbReference>
<feature type="domain" description="Sortilin N-terminal" evidence="3">
    <location>
        <begin position="120"/>
        <end position="244"/>
    </location>
</feature>
<feature type="coiled-coil region" evidence="2">
    <location>
        <begin position="903"/>
        <end position="952"/>
    </location>
</feature>
<gene>
    <name evidence="4" type="ORF">GM418_07965</name>
</gene>
<reference evidence="4 5" key="1">
    <citation type="submission" date="2019-11" db="EMBL/GenBank/DDBJ databases">
        <authorList>
            <person name="Zheng R.K."/>
            <person name="Sun C.M."/>
        </authorList>
    </citation>
    <scope>NUCLEOTIDE SEQUENCE [LARGE SCALE GENOMIC DNA]</scope>
    <source>
        <strain evidence="4 5">WC007</strain>
    </source>
</reference>
<dbReference type="Pfam" id="PF15902">
    <property type="entry name" value="Sortilin-Vps10"/>
    <property type="match status" value="1"/>
</dbReference>
<dbReference type="PANTHER" id="PTHR12106">
    <property type="entry name" value="SORTILIN RELATED"/>
    <property type="match status" value="1"/>
</dbReference>
<evidence type="ECO:0000256" key="1">
    <source>
        <dbReference type="ARBA" id="ARBA00022737"/>
    </source>
</evidence>
<dbReference type="EMBL" id="CP046401">
    <property type="protein sequence ID" value="QGY43598.1"/>
    <property type="molecule type" value="Genomic_DNA"/>
</dbReference>
<organism evidence="4 5">
    <name type="scientific">Maribellus comscasis</name>
    <dbReference type="NCBI Taxonomy" id="2681766"/>
    <lineage>
        <taxon>Bacteria</taxon>
        <taxon>Pseudomonadati</taxon>
        <taxon>Bacteroidota</taxon>
        <taxon>Bacteroidia</taxon>
        <taxon>Marinilabiliales</taxon>
        <taxon>Prolixibacteraceae</taxon>
        <taxon>Maribellus</taxon>
    </lineage>
</organism>
<dbReference type="InterPro" id="IPR015943">
    <property type="entry name" value="WD40/YVTN_repeat-like_dom_sf"/>
</dbReference>
<dbReference type="Gene3D" id="2.130.10.10">
    <property type="entry name" value="YVTN repeat-like/Quinoprotein amine dehydrogenase"/>
    <property type="match status" value="4"/>
</dbReference>
<dbReference type="RefSeq" id="WP_158864885.1">
    <property type="nucleotide sequence ID" value="NZ_CP046401.1"/>
</dbReference>